<dbReference type="AlphaFoldDB" id="A0A444WC33"/>
<reference evidence="2 3" key="1">
    <citation type="submission" date="2014-12" db="EMBL/GenBank/DDBJ databases">
        <title>Genome sequence of Flavobacterium beibuense RSKm HC5.</title>
        <authorList>
            <person name="Kim J.F."/>
            <person name="Song J.Y."/>
            <person name="Kwak M.-J."/>
            <person name="Lee S.-W."/>
        </authorList>
    </citation>
    <scope>NUCLEOTIDE SEQUENCE [LARGE SCALE GENOMIC DNA]</scope>
    <source>
        <strain evidence="2 3">RSKm HC5</strain>
    </source>
</reference>
<proteinExistence type="predicted"/>
<sequence length="64" mass="7468">MGFLKVTTYLYLLFAVFFIYRGIVSFSEEGGGAPYVNFAFAALAVFMFFFRKKNLKKFDNKKQE</sequence>
<keyword evidence="1" id="KW-0472">Membrane</keyword>
<feature type="transmembrane region" description="Helical" evidence="1">
    <location>
        <begin position="32"/>
        <end position="50"/>
    </location>
</feature>
<organism evidence="2 3">
    <name type="scientific">Flavobacterium beibuense</name>
    <dbReference type="NCBI Taxonomy" id="657326"/>
    <lineage>
        <taxon>Bacteria</taxon>
        <taxon>Pseudomonadati</taxon>
        <taxon>Bacteroidota</taxon>
        <taxon>Flavobacteriia</taxon>
        <taxon>Flavobacteriales</taxon>
        <taxon>Flavobacteriaceae</taxon>
        <taxon>Flavobacterium</taxon>
    </lineage>
</organism>
<feature type="transmembrane region" description="Helical" evidence="1">
    <location>
        <begin position="9"/>
        <end position="26"/>
    </location>
</feature>
<evidence type="ECO:0000313" key="2">
    <source>
        <dbReference type="EMBL" id="RYJ43375.1"/>
    </source>
</evidence>
<comment type="caution">
    <text evidence="2">The sequence shown here is derived from an EMBL/GenBank/DDBJ whole genome shotgun (WGS) entry which is preliminary data.</text>
</comment>
<gene>
    <name evidence="2" type="ORF">NU09_1713</name>
</gene>
<dbReference type="OrthoDB" id="1151040at2"/>
<keyword evidence="3" id="KW-1185">Reference proteome</keyword>
<accession>A0A444WC33</accession>
<dbReference type="Proteomes" id="UP000289775">
    <property type="component" value="Unassembled WGS sequence"/>
</dbReference>
<dbReference type="EMBL" id="JUIW01000005">
    <property type="protein sequence ID" value="RYJ43375.1"/>
    <property type="molecule type" value="Genomic_DNA"/>
</dbReference>
<evidence type="ECO:0000313" key="3">
    <source>
        <dbReference type="Proteomes" id="UP000289775"/>
    </source>
</evidence>
<keyword evidence="1" id="KW-0812">Transmembrane</keyword>
<protein>
    <submittedName>
        <fullName evidence="2">Uncharacterized protein</fullName>
    </submittedName>
</protein>
<keyword evidence="1" id="KW-1133">Transmembrane helix</keyword>
<evidence type="ECO:0000256" key="1">
    <source>
        <dbReference type="SAM" id="Phobius"/>
    </source>
</evidence>
<dbReference type="RefSeq" id="WP_129750846.1">
    <property type="nucleotide sequence ID" value="NZ_JUIW01000005.1"/>
</dbReference>
<name>A0A444WC33_9FLAO</name>